<feature type="transmembrane region" description="Helical" evidence="7">
    <location>
        <begin position="203"/>
        <end position="224"/>
    </location>
</feature>
<feature type="transmembrane region" description="Helical" evidence="7">
    <location>
        <begin position="44"/>
        <end position="73"/>
    </location>
</feature>
<dbReference type="InterPro" id="IPR052923">
    <property type="entry name" value="UPF0718"/>
</dbReference>
<evidence type="ECO:0000313" key="9">
    <source>
        <dbReference type="Proteomes" id="UP001595956"/>
    </source>
</evidence>
<proteinExistence type="inferred from homology"/>
<evidence type="ECO:0000256" key="6">
    <source>
        <dbReference type="ARBA" id="ARBA00023136"/>
    </source>
</evidence>
<dbReference type="EMBL" id="JBHSMD010000005">
    <property type="protein sequence ID" value="MFC5494576.1"/>
    <property type="molecule type" value="Genomic_DNA"/>
</dbReference>
<organism evidence="8 9">
    <name type="scientific">Nocardioides caricicola</name>
    <dbReference type="NCBI Taxonomy" id="634770"/>
    <lineage>
        <taxon>Bacteria</taxon>
        <taxon>Bacillati</taxon>
        <taxon>Actinomycetota</taxon>
        <taxon>Actinomycetes</taxon>
        <taxon>Propionibacteriales</taxon>
        <taxon>Nocardioidaceae</taxon>
        <taxon>Nocardioides</taxon>
    </lineage>
</organism>
<dbReference type="Proteomes" id="UP001595956">
    <property type="component" value="Unassembled WGS sequence"/>
</dbReference>
<keyword evidence="5 7" id="KW-1133">Transmembrane helix</keyword>
<comment type="caution">
    <text evidence="8">The sequence shown here is derived from an EMBL/GenBank/DDBJ whole genome shotgun (WGS) entry which is preliminary data.</text>
</comment>
<evidence type="ECO:0000256" key="2">
    <source>
        <dbReference type="ARBA" id="ARBA00006386"/>
    </source>
</evidence>
<dbReference type="PANTHER" id="PTHR34184">
    <property type="entry name" value="UPF0718 PROTEIN YCGR"/>
    <property type="match status" value="1"/>
</dbReference>
<feature type="transmembrane region" description="Helical" evidence="7">
    <location>
        <begin position="85"/>
        <end position="102"/>
    </location>
</feature>
<keyword evidence="6 7" id="KW-0472">Membrane</keyword>
<dbReference type="RefSeq" id="WP_345170554.1">
    <property type="nucleotide sequence ID" value="NZ_BAABFQ010000001.1"/>
</dbReference>
<feature type="transmembrane region" description="Helical" evidence="7">
    <location>
        <begin position="231"/>
        <end position="252"/>
    </location>
</feature>
<dbReference type="Pfam" id="PF03773">
    <property type="entry name" value="ArsP_1"/>
    <property type="match status" value="1"/>
</dbReference>
<protein>
    <submittedName>
        <fullName evidence="8">Permease</fullName>
    </submittedName>
</protein>
<feature type="transmembrane region" description="Helical" evidence="7">
    <location>
        <begin position="153"/>
        <end position="171"/>
    </location>
</feature>
<reference evidence="9" key="1">
    <citation type="journal article" date="2019" name="Int. J. Syst. Evol. Microbiol.">
        <title>The Global Catalogue of Microorganisms (GCM) 10K type strain sequencing project: providing services to taxonomists for standard genome sequencing and annotation.</title>
        <authorList>
            <consortium name="The Broad Institute Genomics Platform"/>
            <consortium name="The Broad Institute Genome Sequencing Center for Infectious Disease"/>
            <person name="Wu L."/>
            <person name="Ma J."/>
        </authorList>
    </citation>
    <scope>NUCLEOTIDE SEQUENCE [LARGE SCALE GENOMIC DNA]</scope>
    <source>
        <strain evidence="9">KACC 13778</strain>
    </source>
</reference>
<name>A0ABW0N3J6_9ACTN</name>
<feature type="transmembrane region" description="Helical" evidence="7">
    <location>
        <begin position="298"/>
        <end position="321"/>
    </location>
</feature>
<evidence type="ECO:0000256" key="3">
    <source>
        <dbReference type="ARBA" id="ARBA00022475"/>
    </source>
</evidence>
<gene>
    <name evidence="8" type="ORF">ACFPKY_15780</name>
</gene>
<evidence type="ECO:0000256" key="5">
    <source>
        <dbReference type="ARBA" id="ARBA00022989"/>
    </source>
</evidence>
<feature type="transmembrane region" description="Helical" evidence="7">
    <location>
        <begin position="12"/>
        <end position="32"/>
    </location>
</feature>
<comment type="subcellular location">
    <subcellularLocation>
        <location evidence="1">Cell membrane</location>
        <topology evidence="1">Multi-pass membrane protein</topology>
    </subcellularLocation>
</comment>
<keyword evidence="3" id="KW-1003">Cell membrane</keyword>
<evidence type="ECO:0000313" key="8">
    <source>
        <dbReference type="EMBL" id="MFC5494576.1"/>
    </source>
</evidence>
<evidence type="ECO:0000256" key="4">
    <source>
        <dbReference type="ARBA" id="ARBA00022692"/>
    </source>
</evidence>
<comment type="similarity">
    <text evidence="2">Belongs to the UPF0718 family.</text>
</comment>
<feature type="transmembrane region" description="Helical" evidence="7">
    <location>
        <begin position="122"/>
        <end position="146"/>
    </location>
</feature>
<evidence type="ECO:0000256" key="7">
    <source>
        <dbReference type="SAM" id="Phobius"/>
    </source>
</evidence>
<accession>A0ABW0N3J6</accession>
<dbReference type="InterPro" id="IPR005524">
    <property type="entry name" value="DUF318"/>
</dbReference>
<keyword evidence="4 7" id="KW-0812">Transmembrane</keyword>
<evidence type="ECO:0000256" key="1">
    <source>
        <dbReference type="ARBA" id="ARBA00004651"/>
    </source>
</evidence>
<dbReference type="PANTHER" id="PTHR34184:SF4">
    <property type="entry name" value="UPF0718 PROTEIN YCGR"/>
    <property type="match status" value="1"/>
</dbReference>
<sequence>MSTPATVAPRRLNQGHAVLGGLVLVALIQRWLVPRLDFPALQTWSTIFVAMVLQALPFLVGGVLLAAAISAFVTEDRLRRLTPRSPWLGVPAAGAAGIALPGCECASVPVAAGLVRRGVAPAVAFTFMLAAPAVNPVVLVSTAVAFSGRTDMVAARFAASMATAVLVGWWWQWRGGGVPLLATSRHQHATGWRGFADSARHDVVHAGGFLVAGAAIAAAVSALLPRAVLDAVAGSPVLAVLALATFAFVVAMCSEADAFVAASLTMFSDTAKLVFLVVGPAMDVKLAAMGAGTFGSVFAARFVPVVLLVAVGCAVLTGTVLL</sequence>
<keyword evidence="9" id="KW-1185">Reference proteome</keyword>